<comment type="caution">
    <text evidence="2">The sequence shown here is derived from an EMBL/GenBank/DDBJ whole genome shotgun (WGS) entry which is preliminary data.</text>
</comment>
<dbReference type="PANTHER" id="PTHR34755">
    <property type="entry name" value="SERINE/ARGININE REPETITIVE MATRIX PROTEIN 3-RELATED"/>
    <property type="match status" value="1"/>
</dbReference>
<gene>
    <name evidence="2" type="ORF">PR048_024304</name>
</gene>
<feature type="region of interest" description="Disordered" evidence="1">
    <location>
        <begin position="140"/>
        <end position="163"/>
    </location>
</feature>
<organism evidence="2 3">
    <name type="scientific">Dryococelus australis</name>
    <dbReference type="NCBI Taxonomy" id="614101"/>
    <lineage>
        <taxon>Eukaryota</taxon>
        <taxon>Metazoa</taxon>
        <taxon>Ecdysozoa</taxon>
        <taxon>Arthropoda</taxon>
        <taxon>Hexapoda</taxon>
        <taxon>Insecta</taxon>
        <taxon>Pterygota</taxon>
        <taxon>Neoptera</taxon>
        <taxon>Polyneoptera</taxon>
        <taxon>Phasmatodea</taxon>
        <taxon>Verophasmatodea</taxon>
        <taxon>Anareolatae</taxon>
        <taxon>Phasmatidae</taxon>
        <taxon>Eurycanthinae</taxon>
        <taxon>Dryococelus</taxon>
    </lineage>
</organism>
<dbReference type="InterPro" id="IPR052109">
    <property type="entry name" value="SRRM_Domain-Containing"/>
</dbReference>
<keyword evidence="3" id="KW-1185">Reference proteome</keyword>
<feature type="compositionally biased region" description="Basic and acidic residues" evidence="1">
    <location>
        <begin position="290"/>
        <end position="402"/>
    </location>
</feature>
<evidence type="ECO:0000313" key="3">
    <source>
        <dbReference type="Proteomes" id="UP001159363"/>
    </source>
</evidence>
<name>A0ABQ9GN82_9NEOP</name>
<feature type="compositionally biased region" description="Low complexity" evidence="1">
    <location>
        <begin position="809"/>
        <end position="821"/>
    </location>
</feature>
<accession>A0ABQ9GN82</accession>
<dbReference type="Proteomes" id="UP001159363">
    <property type="component" value="Chromosome 9"/>
</dbReference>
<dbReference type="PANTHER" id="PTHR34755:SF4">
    <property type="entry name" value="F-BOX DOMAIN-CONTAINING PROTEIN"/>
    <property type="match status" value="1"/>
</dbReference>
<protein>
    <submittedName>
        <fullName evidence="2">Uncharacterized protein</fullName>
    </submittedName>
</protein>
<sequence>MYRKKGRRSSLYCRSHLKTFACIVENRVIPTCNSGLGSNCSELHCEILPSESPGDRRSVAKKSLQSESIRPANVDHDKNSSCVGRCWLRIIPRTVHEIHRRGTLNYFNVHPPKNTHTLSNGQMMEESPCRQYDCPVDFPSRSGEWRDESGSAGIKGRGETGDLRENPLISGIVRHERRSGFGLQDTARARVTWGGRRLVIGRQMPGPQTALTGPTPNPQPLPHSAKYTLLPSFPGYTGLLHATKKAFGRASLVFHPPMVRDELLKRWDLARQEANKAERSTTRSRVLSRARNDERRARNDERRARNDERRARNDERRARNDERRARNDERRARNDERRARNDERRARNDERRARNDERRTKSEERRTESEERRTKSEERRTKSEERRTKSEERRTKSDDSLAGRRRSRAPLPKIRSITSSDANARPTLRAKKRKVPPKGGNTVAIHALLNVKRIRLPLKELNKSMDLGTSFLPSQINFHEAVPVTITAYIQCEQLQQPQLSCSQPQRQRQANVMSLWSPPCDLVVDRTETHWYHYVLGHLSPHTLETPHIPQTANNPLRALASSLIYSGPAPELAVIPSRSRPISIKLTSPPDLTRLSENLESDNNHISSPCSSSSTLASWCSVASGGWSNPAAFWREEEDGARSSEVVIDAGAAVWGGWCAQDTRQVALTPTRIARSFSEGSYLQTGVVLSDTTTRGTFAPNSTVPWESEARSKNFYQRPSVIRLLASHVGEPDSIPGRVAPGFSRVEIVADDDTGLRVFSGISRFSHSWIPALLHTHITSPSSALKTSTRQARRPAREILPIAGEISSSSTHGRSSHSGATPETEAREGVDVLIPPPRQQRCGASDPALTLI</sequence>
<dbReference type="EMBL" id="JARBHB010000010">
    <property type="protein sequence ID" value="KAJ8873486.1"/>
    <property type="molecule type" value="Genomic_DNA"/>
</dbReference>
<evidence type="ECO:0000313" key="2">
    <source>
        <dbReference type="EMBL" id="KAJ8873486.1"/>
    </source>
</evidence>
<feature type="region of interest" description="Disordered" evidence="1">
    <location>
        <begin position="803"/>
        <end position="854"/>
    </location>
</feature>
<evidence type="ECO:0000256" key="1">
    <source>
        <dbReference type="SAM" id="MobiDB-lite"/>
    </source>
</evidence>
<reference evidence="2 3" key="1">
    <citation type="submission" date="2023-02" db="EMBL/GenBank/DDBJ databases">
        <title>LHISI_Scaffold_Assembly.</title>
        <authorList>
            <person name="Stuart O.P."/>
            <person name="Cleave R."/>
            <person name="Magrath M.J.L."/>
            <person name="Mikheyev A.S."/>
        </authorList>
    </citation>
    <scope>NUCLEOTIDE SEQUENCE [LARGE SCALE GENOMIC DNA]</scope>
    <source>
        <strain evidence="2">Daus_M_001</strain>
        <tissue evidence="2">Leg muscle</tissue>
    </source>
</reference>
<proteinExistence type="predicted"/>
<feature type="region of interest" description="Disordered" evidence="1">
    <location>
        <begin position="273"/>
        <end position="439"/>
    </location>
</feature>